<feature type="signal peptide" evidence="8">
    <location>
        <begin position="1"/>
        <end position="24"/>
    </location>
</feature>
<evidence type="ECO:0000313" key="9">
    <source>
        <dbReference type="EMBL" id="KAH0820609.1"/>
    </source>
</evidence>
<evidence type="ECO:0008006" key="11">
    <source>
        <dbReference type="Google" id="ProtNLM"/>
    </source>
</evidence>
<comment type="subcellular location">
    <subcellularLocation>
        <location evidence="1">Membrane</location>
        <topology evidence="1">Lipid-anchor</topology>
        <topology evidence="1">GPI-anchor</topology>
    </subcellularLocation>
</comment>
<keyword evidence="2" id="KW-0336">GPI-anchor</keyword>
<protein>
    <recommendedName>
        <fullName evidence="11">Protein sleepless</fullName>
    </recommendedName>
</protein>
<dbReference type="PANTHER" id="PTHR33562">
    <property type="entry name" value="ATILLA, ISOFORM B-RELATED-RELATED"/>
    <property type="match status" value="1"/>
</dbReference>
<dbReference type="EMBL" id="JABDTM020011390">
    <property type="protein sequence ID" value="KAH0820609.1"/>
    <property type="molecule type" value="Genomic_DNA"/>
</dbReference>
<dbReference type="Proteomes" id="UP000719412">
    <property type="component" value="Unassembled WGS sequence"/>
</dbReference>
<feature type="chain" id="PRO_5035213548" description="Protein sleepless" evidence="8">
    <location>
        <begin position="25"/>
        <end position="131"/>
    </location>
</feature>
<dbReference type="Gene3D" id="2.10.60.10">
    <property type="entry name" value="CD59"/>
    <property type="match status" value="1"/>
</dbReference>
<evidence type="ECO:0000313" key="10">
    <source>
        <dbReference type="Proteomes" id="UP000719412"/>
    </source>
</evidence>
<dbReference type="AlphaFoldDB" id="A0A8J6HTY9"/>
<evidence type="ECO:0000256" key="6">
    <source>
        <dbReference type="ARBA" id="ARBA00023136"/>
    </source>
</evidence>
<evidence type="ECO:0000256" key="1">
    <source>
        <dbReference type="ARBA" id="ARBA00004589"/>
    </source>
</evidence>
<sequence>MLQPTHIFCVTAFLVIFHSPSVDSVKCYKCEGPLNLGLSCENNLKEIPVIECATLVCSHYVVGNPGSQILSRGCRPTNICQSLEDQYATNPAVSVTRCTTCDSDLCNSANTITASVIVAIVMLLQILSGWV</sequence>
<evidence type="ECO:0000256" key="4">
    <source>
        <dbReference type="ARBA" id="ARBA00022729"/>
    </source>
</evidence>
<reference evidence="9" key="1">
    <citation type="journal article" date="2020" name="J Insects Food Feed">
        <title>The yellow mealworm (Tenebrio molitor) genome: a resource for the emerging insects as food and feed industry.</title>
        <authorList>
            <person name="Eriksson T."/>
            <person name="Andere A."/>
            <person name="Kelstrup H."/>
            <person name="Emery V."/>
            <person name="Picard C."/>
        </authorList>
    </citation>
    <scope>NUCLEOTIDE SEQUENCE</scope>
    <source>
        <strain evidence="9">Stoneville</strain>
        <tissue evidence="9">Whole head</tissue>
    </source>
</reference>
<gene>
    <name evidence="9" type="ORF">GEV33_002182</name>
</gene>
<keyword evidence="3" id="KW-0812">Transmembrane</keyword>
<evidence type="ECO:0000256" key="5">
    <source>
        <dbReference type="ARBA" id="ARBA00022989"/>
    </source>
</evidence>
<evidence type="ECO:0000256" key="2">
    <source>
        <dbReference type="ARBA" id="ARBA00022622"/>
    </source>
</evidence>
<comment type="caution">
    <text evidence="9">The sequence shown here is derived from an EMBL/GenBank/DDBJ whole genome shotgun (WGS) entry which is preliminary data.</text>
</comment>
<keyword evidence="7" id="KW-0449">Lipoprotein</keyword>
<evidence type="ECO:0000256" key="7">
    <source>
        <dbReference type="ARBA" id="ARBA00023288"/>
    </source>
</evidence>
<keyword evidence="10" id="KW-1185">Reference proteome</keyword>
<dbReference type="InterPro" id="IPR050975">
    <property type="entry name" value="Sleep_regulator"/>
</dbReference>
<name>A0A8J6HTY9_TENMO</name>
<organism evidence="9 10">
    <name type="scientific">Tenebrio molitor</name>
    <name type="common">Yellow mealworm beetle</name>
    <dbReference type="NCBI Taxonomy" id="7067"/>
    <lineage>
        <taxon>Eukaryota</taxon>
        <taxon>Metazoa</taxon>
        <taxon>Ecdysozoa</taxon>
        <taxon>Arthropoda</taxon>
        <taxon>Hexapoda</taxon>
        <taxon>Insecta</taxon>
        <taxon>Pterygota</taxon>
        <taxon>Neoptera</taxon>
        <taxon>Endopterygota</taxon>
        <taxon>Coleoptera</taxon>
        <taxon>Polyphaga</taxon>
        <taxon>Cucujiformia</taxon>
        <taxon>Tenebrionidae</taxon>
        <taxon>Tenebrio</taxon>
    </lineage>
</organism>
<accession>A0A8J6HTY9</accession>
<proteinExistence type="predicted"/>
<keyword evidence="4 8" id="KW-0732">Signal</keyword>
<evidence type="ECO:0000256" key="3">
    <source>
        <dbReference type="ARBA" id="ARBA00022692"/>
    </source>
</evidence>
<keyword evidence="5" id="KW-1133">Transmembrane helix</keyword>
<keyword evidence="2" id="KW-0325">Glycoprotein</keyword>
<dbReference type="InterPro" id="IPR045860">
    <property type="entry name" value="Snake_toxin-like_sf"/>
</dbReference>
<dbReference type="GO" id="GO:0098552">
    <property type="term" value="C:side of membrane"/>
    <property type="evidence" value="ECO:0007669"/>
    <property type="project" value="UniProtKB-KW"/>
</dbReference>
<evidence type="ECO:0000256" key="8">
    <source>
        <dbReference type="SAM" id="SignalP"/>
    </source>
</evidence>
<reference evidence="9" key="2">
    <citation type="submission" date="2021-08" db="EMBL/GenBank/DDBJ databases">
        <authorList>
            <person name="Eriksson T."/>
        </authorList>
    </citation>
    <scope>NUCLEOTIDE SEQUENCE</scope>
    <source>
        <strain evidence="9">Stoneville</strain>
        <tissue evidence="9">Whole head</tissue>
    </source>
</reference>
<keyword evidence="6" id="KW-0472">Membrane</keyword>